<evidence type="ECO:0000313" key="1">
    <source>
        <dbReference type="EMBL" id="VEL13784.1"/>
    </source>
</evidence>
<protein>
    <submittedName>
        <fullName evidence="1">Uncharacterized protein</fullName>
    </submittedName>
</protein>
<dbReference type="AlphaFoldDB" id="A0A448WK71"/>
<sequence length="172" mass="18976">MQSTKFAFSSDKGGVIKQWDIKKLIEICSMQSHIDGTTCLACMAQKPYRVSHISPLKKKKRRFRDSAQSVEDNNDDEDDFDEDACGGILVSTGRDMAIRVWLETDGLLVVEDEAEKLRAAEAEEEELTAAAETLVPGATPANLASAGLLGRPTVNTRNAVSQDYLHLIYEIE</sequence>
<dbReference type="OrthoDB" id="407922at2759"/>
<dbReference type="EMBL" id="CAAALY010018926">
    <property type="protein sequence ID" value="VEL13784.1"/>
    <property type="molecule type" value="Genomic_DNA"/>
</dbReference>
<reference evidence="1" key="1">
    <citation type="submission" date="2018-11" db="EMBL/GenBank/DDBJ databases">
        <authorList>
            <consortium name="Pathogen Informatics"/>
        </authorList>
    </citation>
    <scope>NUCLEOTIDE SEQUENCE</scope>
</reference>
<proteinExistence type="predicted"/>
<comment type="caution">
    <text evidence="1">The sequence shown here is derived from an EMBL/GenBank/DDBJ whole genome shotgun (WGS) entry which is preliminary data.</text>
</comment>
<evidence type="ECO:0000313" key="2">
    <source>
        <dbReference type="Proteomes" id="UP000784294"/>
    </source>
</evidence>
<organism evidence="1 2">
    <name type="scientific">Protopolystoma xenopodis</name>
    <dbReference type="NCBI Taxonomy" id="117903"/>
    <lineage>
        <taxon>Eukaryota</taxon>
        <taxon>Metazoa</taxon>
        <taxon>Spiralia</taxon>
        <taxon>Lophotrochozoa</taxon>
        <taxon>Platyhelminthes</taxon>
        <taxon>Monogenea</taxon>
        <taxon>Polyopisthocotylea</taxon>
        <taxon>Polystomatidea</taxon>
        <taxon>Polystomatidae</taxon>
        <taxon>Protopolystoma</taxon>
    </lineage>
</organism>
<gene>
    <name evidence="1" type="ORF">PXEA_LOCUS7224</name>
</gene>
<dbReference type="Proteomes" id="UP000784294">
    <property type="component" value="Unassembled WGS sequence"/>
</dbReference>
<name>A0A448WK71_9PLAT</name>
<accession>A0A448WK71</accession>
<keyword evidence="2" id="KW-1185">Reference proteome</keyword>